<dbReference type="Proteomes" id="UP000004136">
    <property type="component" value="Unassembled WGS sequence"/>
</dbReference>
<proteinExistence type="predicted"/>
<protein>
    <submittedName>
        <fullName evidence="2">Uncharacterized protein</fullName>
    </submittedName>
</protein>
<feature type="transmembrane region" description="Helical" evidence="1">
    <location>
        <begin position="12"/>
        <end position="29"/>
    </location>
</feature>
<name>J9BKM3_BACCE</name>
<dbReference type="AlphaFoldDB" id="J9BKM3"/>
<evidence type="ECO:0000256" key="1">
    <source>
        <dbReference type="SAM" id="Phobius"/>
    </source>
</evidence>
<comment type="caution">
    <text evidence="2">The sequence shown here is derived from an EMBL/GenBank/DDBJ whole genome shotgun (WGS) entry which is preliminary data.</text>
</comment>
<evidence type="ECO:0000313" key="2">
    <source>
        <dbReference type="EMBL" id="EJV74102.1"/>
    </source>
</evidence>
<organism evidence="2 3">
    <name type="scientific">Bacillus cereus HuA2-1</name>
    <dbReference type="NCBI Taxonomy" id="1053201"/>
    <lineage>
        <taxon>Bacteria</taxon>
        <taxon>Bacillati</taxon>
        <taxon>Bacillota</taxon>
        <taxon>Bacilli</taxon>
        <taxon>Bacillales</taxon>
        <taxon>Bacillaceae</taxon>
        <taxon>Bacillus</taxon>
        <taxon>Bacillus cereus group</taxon>
    </lineage>
</organism>
<dbReference type="EMBL" id="AHDV01000062">
    <property type="protein sequence ID" value="EJV74102.1"/>
    <property type="molecule type" value="Genomic_DNA"/>
</dbReference>
<sequence length="30" mass="3335">MKEFIRNHLYEILVAFIIGGAIVGGLVLTF</sequence>
<keyword evidence="1" id="KW-0812">Transmembrane</keyword>
<dbReference type="HOGENOM" id="CLU_3402005_0_0_9"/>
<evidence type="ECO:0000313" key="3">
    <source>
        <dbReference type="Proteomes" id="UP000004136"/>
    </source>
</evidence>
<keyword evidence="1" id="KW-0472">Membrane</keyword>
<reference evidence="2 3" key="1">
    <citation type="submission" date="2012-04" db="EMBL/GenBank/DDBJ databases">
        <title>The Genome Sequence of Bacillus cereus HuA2-1.</title>
        <authorList>
            <consortium name="The Broad Institute Genome Sequencing Platform"/>
            <consortium name="The Broad Institute Genome Sequencing Center for Infectious Disease"/>
            <person name="Feldgarden M."/>
            <person name="Van der Auwera G.A."/>
            <person name="Mahillon J."/>
            <person name="Duprez V."/>
            <person name="Timmery S."/>
            <person name="Mattelet C."/>
            <person name="Dierick K."/>
            <person name="Sun M."/>
            <person name="Yu Z."/>
            <person name="Zhu L."/>
            <person name="Hu X."/>
            <person name="Shank E.B."/>
            <person name="Swiecicka I."/>
            <person name="Hansen B.M."/>
            <person name="Andrup L."/>
            <person name="Young S.K."/>
            <person name="Zeng Q."/>
            <person name="Gargeya S."/>
            <person name="Fitzgerald M."/>
            <person name="Haas B."/>
            <person name="Abouelleil A."/>
            <person name="Alvarado L."/>
            <person name="Arachchi H.M."/>
            <person name="Berlin A."/>
            <person name="Chapman S.B."/>
            <person name="Goldberg J."/>
            <person name="Griggs A."/>
            <person name="Gujja S."/>
            <person name="Hansen M."/>
            <person name="Howarth C."/>
            <person name="Imamovic A."/>
            <person name="Larimer J."/>
            <person name="McCowen C."/>
            <person name="Montmayeur A."/>
            <person name="Murphy C."/>
            <person name="Neiman D."/>
            <person name="Pearson M."/>
            <person name="Priest M."/>
            <person name="Roberts A."/>
            <person name="Saif S."/>
            <person name="Shea T."/>
            <person name="Sisk P."/>
            <person name="Sykes S."/>
            <person name="Wortman J."/>
            <person name="Nusbaum C."/>
            <person name="Birren B."/>
        </authorList>
    </citation>
    <scope>NUCLEOTIDE SEQUENCE [LARGE SCALE GENOMIC DNA]</scope>
    <source>
        <strain evidence="2 3">HuA2-1</strain>
    </source>
</reference>
<gene>
    <name evidence="2" type="ORF">IG3_05924</name>
</gene>
<accession>J9BKM3</accession>
<keyword evidence="1" id="KW-1133">Transmembrane helix</keyword>